<name>A0AB38N213_9GAMM</name>
<keyword evidence="4" id="KW-1185">Reference proteome</keyword>
<proteinExistence type="predicted"/>
<sequence>MPKHEGNAHEKKVVSTGTARSNQSEPEKEEVAAYSKKSHWLVLGNGSYNRVWRSAAPDKSGIYRVLKYPLPSNDSCVTALSHNQRGVRLWNEINSPSRTGLPEAITSQSGWIAPYIANTRPATDEETANKVVEVYQATRRIVLDAATRGNVLTRLDTGEVIVVDVDLALNLRNSTASLNFAETLHERFQSYWNDPDLNKNMPNTLEVTRNLIFLEEQLSSKDIDTLASENHLTLANLKSLSWLRRHNKPLTQGLFLELLVLNQANIEISDILFESLTSNNEEKQTGKQKEKQKDKQSSVYPFFMHANHAAFPVNKASNPETKLAC</sequence>
<accession>A0AB38N213</accession>
<comment type="caution">
    <text evidence="3">The sequence shown here is derived from an EMBL/GenBank/DDBJ whole genome shotgun (WGS) entry which is preliminary data.</text>
</comment>
<dbReference type="AlphaFoldDB" id="A0AB38N213"/>
<dbReference type="RefSeq" id="WP_108293698.1">
    <property type="nucleotide sequence ID" value="NZ_JAWVLH010000010.1"/>
</dbReference>
<protein>
    <submittedName>
        <fullName evidence="3">Uncharacterized protein</fullName>
    </submittedName>
</protein>
<dbReference type="EMBL" id="QFGG01000009">
    <property type="protein sequence ID" value="TID41256.1"/>
    <property type="molecule type" value="Genomic_DNA"/>
</dbReference>
<evidence type="ECO:0000313" key="3">
    <source>
        <dbReference type="EMBL" id="TID41256.1"/>
    </source>
</evidence>
<reference evidence="2 4" key="1">
    <citation type="submission" date="2018-04" db="EMBL/GenBank/DDBJ databases">
        <title>Whole genome sequence comparison of clinical and drinking water Legionella pneumophila isolates associated with the Flint Water Crisis.</title>
        <authorList>
            <person name="Garner E."/>
            <person name="Brown C."/>
            <person name="Schwake O."/>
            <person name="Coil D."/>
            <person name="Jospin G."/>
            <person name="Eisen J."/>
            <person name="Edwards M."/>
            <person name="Pruden A."/>
        </authorList>
    </citation>
    <scope>NUCLEOTIDE SEQUENCE [LARGE SCALE GENOMIC DNA]</scope>
    <source>
        <strain evidence="2 4">Genessee03</strain>
    </source>
</reference>
<dbReference type="Proteomes" id="UP000306421">
    <property type="component" value="Unassembled WGS sequence"/>
</dbReference>
<dbReference type="EMBL" id="QCXM01000018">
    <property type="protein sequence ID" value="PUT45042.1"/>
    <property type="molecule type" value="Genomic_DNA"/>
</dbReference>
<reference evidence="3 5" key="2">
    <citation type="submission" date="2018-04" db="EMBL/GenBank/DDBJ databases">
        <title>Whole genome sequence comparison of clinical and drinking water Legionella pneumophila isolates.</title>
        <authorList>
            <person name="Garner E."/>
        </authorList>
    </citation>
    <scope>NUCLEOTIDE SEQUENCE [LARGE SCALE GENOMIC DNA]</scope>
    <source>
        <strain evidence="3 5">WH02</strain>
    </source>
</reference>
<feature type="compositionally biased region" description="Polar residues" evidence="1">
    <location>
        <begin position="15"/>
        <end position="24"/>
    </location>
</feature>
<feature type="region of interest" description="Disordered" evidence="1">
    <location>
        <begin position="1"/>
        <end position="30"/>
    </location>
</feature>
<evidence type="ECO:0000313" key="5">
    <source>
        <dbReference type="Proteomes" id="UP000306421"/>
    </source>
</evidence>
<evidence type="ECO:0000256" key="1">
    <source>
        <dbReference type="SAM" id="MobiDB-lite"/>
    </source>
</evidence>
<evidence type="ECO:0000313" key="4">
    <source>
        <dbReference type="Proteomes" id="UP000251035"/>
    </source>
</evidence>
<gene>
    <name evidence="2" type="ORF">DB745_13615</name>
    <name evidence="3" type="ORF">DIZ81_10100</name>
</gene>
<feature type="compositionally biased region" description="Basic and acidic residues" evidence="1">
    <location>
        <begin position="1"/>
        <end position="13"/>
    </location>
</feature>
<evidence type="ECO:0000313" key="2">
    <source>
        <dbReference type="EMBL" id="PUT45042.1"/>
    </source>
</evidence>
<dbReference type="Proteomes" id="UP000251035">
    <property type="component" value="Unassembled WGS sequence"/>
</dbReference>
<organism evidence="3 5">
    <name type="scientific">Legionella taurinensis</name>
    <dbReference type="NCBI Taxonomy" id="70611"/>
    <lineage>
        <taxon>Bacteria</taxon>
        <taxon>Pseudomonadati</taxon>
        <taxon>Pseudomonadota</taxon>
        <taxon>Gammaproteobacteria</taxon>
        <taxon>Legionellales</taxon>
        <taxon>Legionellaceae</taxon>
        <taxon>Legionella</taxon>
    </lineage>
</organism>